<dbReference type="NCBIfam" id="TIGR03618">
    <property type="entry name" value="Rv1155_F420"/>
    <property type="match status" value="1"/>
</dbReference>
<evidence type="ECO:0000256" key="1">
    <source>
        <dbReference type="ARBA" id="ARBA00023002"/>
    </source>
</evidence>
<gene>
    <name evidence="3" type="ORF">BJ998_001197</name>
</gene>
<organism evidence="3 4">
    <name type="scientific">Kutzneria kofuensis</name>
    <dbReference type="NCBI Taxonomy" id="103725"/>
    <lineage>
        <taxon>Bacteria</taxon>
        <taxon>Bacillati</taxon>
        <taxon>Actinomycetota</taxon>
        <taxon>Actinomycetes</taxon>
        <taxon>Pseudonocardiales</taxon>
        <taxon>Pseudonocardiaceae</taxon>
        <taxon>Kutzneria</taxon>
    </lineage>
</organism>
<name>A0A7W9NFD1_9PSEU</name>
<dbReference type="Proteomes" id="UP000585638">
    <property type="component" value="Unassembled WGS sequence"/>
</dbReference>
<dbReference type="PANTHER" id="PTHR35176:SF6">
    <property type="entry name" value="HEME OXYGENASE HI_0854-RELATED"/>
    <property type="match status" value="1"/>
</dbReference>
<evidence type="ECO:0000313" key="4">
    <source>
        <dbReference type="Proteomes" id="UP000585638"/>
    </source>
</evidence>
<dbReference type="Gene3D" id="2.30.110.10">
    <property type="entry name" value="Electron Transport, Fmn-binding Protein, Chain A"/>
    <property type="match status" value="1"/>
</dbReference>
<dbReference type="InterPro" id="IPR011576">
    <property type="entry name" value="Pyridox_Oxase_N"/>
</dbReference>
<evidence type="ECO:0000313" key="3">
    <source>
        <dbReference type="EMBL" id="MBB5890001.1"/>
    </source>
</evidence>
<dbReference type="AlphaFoldDB" id="A0A7W9NFD1"/>
<reference evidence="3 4" key="1">
    <citation type="submission" date="2020-08" db="EMBL/GenBank/DDBJ databases">
        <title>Sequencing the genomes of 1000 actinobacteria strains.</title>
        <authorList>
            <person name="Klenk H.-P."/>
        </authorList>
    </citation>
    <scope>NUCLEOTIDE SEQUENCE [LARGE SCALE GENOMIC DNA]</scope>
    <source>
        <strain evidence="3 4">DSM 43851</strain>
    </source>
</reference>
<dbReference type="Pfam" id="PF01243">
    <property type="entry name" value="PNPOx_N"/>
    <property type="match status" value="1"/>
</dbReference>
<sequence>MSVVPESHLDLLERPLYGHVGTRRPDGSIQVNPMWFLWDGEHIRLTHTTKRQKYRNIEFDPHVSMSVNDPDAPYRYLEVRGTVVKIEEDPSAEFFLTLARRYSLDRTEPPADKADRVVLVVAPTAVSFQ</sequence>
<dbReference type="InterPro" id="IPR012349">
    <property type="entry name" value="Split_barrel_FMN-bd"/>
</dbReference>
<dbReference type="InterPro" id="IPR052019">
    <property type="entry name" value="F420H2_bilvrd_red/Heme_oxyg"/>
</dbReference>
<dbReference type="InterPro" id="IPR019920">
    <property type="entry name" value="F420-binding_dom_put"/>
</dbReference>
<dbReference type="GO" id="GO:0016627">
    <property type="term" value="F:oxidoreductase activity, acting on the CH-CH group of donors"/>
    <property type="evidence" value="ECO:0007669"/>
    <property type="project" value="TreeGrafter"/>
</dbReference>
<dbReference type="SUPFAM" id="SSF50475">
    <property type="entry name" value="FMN-binding split barrel"/>
    <property type="match status" value="1"/>
</dbReference>
<keyword evidence="1" id="KW-0560">Oxidoreductase</keyword>
<evidence type="ECO:0000259" key="2">
    <source>
        <dbReference type="Pfam" id="PF01243"/>
    </source>
</evidence>
<dbReference type="GO" id="GO:0005829">
    <property type="term" value="C:cytosol"/>
    <property type="evidence" value="ECO:0007669"/>
    <property type="project" value="TreeGrafter"/>
</dbReference>
<proteinExistence type="predicted"/>
<dbReference type="GO" id="GO:0070967">
    <property type="term" value="F:coenzyme F420 binding"/>
    <property type="evidence" value="ECO:0007669"/>
    <property type="project" value="TreeGrafter"/>
</dbReference>
<feature type="domain" description="Pyridoxamine 5'-phosphate oxidase N-terminal" evidence="2">
    <location>
        <begin position="6"/>
        <end position="128"/>
    </location>
</feature>
<comment type="caution">
    <text evidence="3">The sequence shown here is derived from an EMBL/GenBank/DDBJ whole genome shotgun (WGS) entry which is preliminary data.</text>
</comment>
<dbReference type="RefSeq" id="WP_184859207.1">
    <property type="nucleotide sequence ID" value="NZ_BAAAWY010000008.1"/>
</dbReference>
<keyword evidence="4" id="KW-1185">Reference proteome</keyword>
<dbReference type="PANTHER" id="PTHR35176">
    <property type="entry name" value="HEME OXYGENASE HI_0854-RELATED"/>
    <property type="match status" value="1"/>
</dbReference>
<protein>
    <submittedName>
        <fullName evidence="3">PPOX class probable F420-dependent enzyme</fullName>
    </submittedName>
</protein>
<accession>A0A7W9NFD1</accession>
<dbReference type="EMBL" id="JACHIR010000001">
    <property type="protein sequence ID" value="MBB5890001.1"/>
    <property type="molecule type" value="Genomic_DNA"/>
</dbReference>